<name>A0A4R7P580_9GAMM</name>
<evidence type="ECO:0000313" key="1">
    <source>
        <dbReference type="EMBL" id="TDU28887.1"/>
    </source>
</evidence>
<proteinExistence type="predicted"/>
<dbReference type="RefSeq" id="WP_133882408.1">
    <property type="nucleotide sequence ID" value="NZ_MWIN01000018.1"/>
</dbReference>
<evidence type="ECO:0008006" key="3">
    <source>
        <dbReference type="Google" id="ProtNLM"/>
    </source>
</evidence>
<gene>
    <name evidence="1" type="ORF">DFR24_3267</name>
</gene>
<dbReference type="Proteomes" id="UP000295341">
    <property type="component" value="Unassembled WGS sequence"/>
</dbReference>
<keyword evidence="2" id="KW-1185">Reference proteome</keyword>
<evidence type="ECO:0000313" key="2">
    <source>
        <dbReference type="Proteomes" id="UP000295341"/>
    </source>
</evidence>
<dbReference type="AlphaFoldDB" id="A0A4R7P580"/>
<accession>A0A4R7P580</accession>
<dbReference type="EMBL" id="SOBT01000009">
    <property type="protein sequence ID" value="TDU28887.1"/>
    <property type="molecule type" value="Genomic_DNA"/>
</dbReference>
<dbReference type="OrthoDB" id="9757976at2"/>
<sequence length="229" mass="25859">MDPQKLFSDSRFDDRCAHCNGQADTRDHVPSKVLLDKPYPGSLPVVGCCAVCNAGFSDDEAYVAAFLECVIRGTTVPDDRFRPKIAALLKRRPNLAERIESSKSIASSGIPEWSPDGESLRKVVLKLARGHIAYELGQQRPEEPLRVDIAPFNLMTPERRREFEEIPPQYLYPELGSRSFITLMEGKPCAYGVWLVVQSGRYRYAVGQGEGDWVRFMIGEYLACRVEWD</sequence>
<protein>
    <recommendedName>
        <fullName evidence="3">HNH endonuclease</fullName>
    </recommendedName>
</protein>
<comment type="caution">
    <text evidence="1">The sequence shown here is derived from an EMBL/GenBank/DDBJ whole genome shotgun (WGS) entry which is preliminary data.</text>
</comment>
<reference evidence="1 2" key="1">
    <citation type="submission" date="2019-03" db="EMBL/GenBank/DDBJ databases">
        <title>Genomic Encyclopedia of Type Strains, Phase IV (KMG-IV): sequencing the most valuable type-strain genomes for metagenomic binning, comparative biology and taxonomic classification.</title>
        <authorList>
            <person name="Goeker M."/>
        </authorList>
    </citation>
    <scope>NUCLEOTIDE SEQUENCE [LARGE SCALE GENOMIC DNA]</scope>
    <source>
        <strain evidence="1 2">DSM 26377</strain>
    </source>
</reference>
<organism evidence="1 2">
    <name type="scientific">Panacagrimonas perspica</name>
    <dbReference type="NCBI Taxonomy" id="381431"/>
    <lineage>
        <taxon>Bacteria</taxon>
        <taxon>Pseudomonadati</taxon>
        <taxon>Pseudomonadota</taxon>
        <taxon>Gammaproteobacteria</taxon>
        <taxon>Nevskiales</taxon>
        <taxon>Nevskiaceae</taxon>
        <taxon>Panacagrimonas</taxon>
    </lineage>
</organism>